<reference evidence="6 7" key="1">
    <citation type="submission" date="2014-05" db="EMBL/GenBank/DDBJ databases">
        <title>Draft Genome Sequence of Kitasatospora cheerisanensis KCTC 2395.</title>
        <authorList>
            <person name="Nam D.H."/>
        </authorList>
    </citation>
    <scope>NUCLEOTIDE SEQUENCE [LARGE SCALE GENOMIC DNA]</scope>
    <source>
        <strain evidence="6 7">KCTC 2395</strain>
    </source>
</reference>
<dbReference type="eggNOG" id="COG0300">
    <property type="taxonomic scope" value="Bacteria"/>
</dbReference>
<dbReference type="InterPro" id="IPR057326">
    <property type="entry name" value="KR_dom"/>
</dbReference>
<gene>
    <name evidence="6" type="ORF">KCH_44990</name>
</gene>
<keyword evidence="7" id="KW-1185">Reference proteome</keyword>
<dbReference type="GO" id="GO:0016491">
    <property type="term" value="F:oxidoreductase activity"/>
    <property type="evidence" value="ECO:0007669"/>
    <property type="project" value="UniProtKB-KW"/>
</dbReference>
<evidence type="ECO:0000313" key="7">
    <source>
        <dbReference type="Proteomes" id="UP000027178"/>
    </source>
</evidence>
<evidence type="ECO:0000256" key="2">
    <source>
        <dbReference type="ARBA" id="ARBA00006484"/>
    </source>
</evidence>
<dbReference type="InterPro" id="IPR002347">
    <property type="entry name" value="SDR_fam"/>
</dbReference>
<feature type="coiled-coil region" evidence="4">
    <location>
        <begin position="40"/>
        <end position="67"/>
    </location>
</feature>
<dbReference type="PRINTS" id="PR00081">
    <property type="entry name" value="GDHRDH"/>
</dbReference>
<protein>
    <submittedName>
        <fullName evidence="6">Oxidoreductase, short chain dehydrogenase/reductase family protein</fullName>
    </submittedName>
</protein>
<dbReference type="PATRIC" id="fig|1348663.4.peg.4340"/>
<keyword evidence="4" id="KW-0175">Coiled coil</keyword>
<evidence type="ECO:0000256" key="4">
    <source>
        <dbReference type="SAM" id="Coils"/>
    </source>
</evidence>
<dbReference type="InterPro" id="IPR036291">
    <property type="entry name" value="NAD(P)-bd_dom_sf"/>
</dbReference>
<proteinExistence type="inferred from homology"/>
<organism evidence="6 7">
    <name type="scientific">Kitasatospora cheerisanensis KCTC 2395</name>
    <dbReference type="NCBI Taxonomy" id="1348663"/>
    <lineage>
        <taxon>Bacteria</taxon>
        <taxon>Bacillati</taxon>
        <taxon>Actinomycetota</taxon>
        <taxon>Actinomycetes</taxon>
        <taxon>Kitasatosporales</taxon>
        <taxon>Streptomycetaceae</taxon>
        <taxon>Kitasatospora</taxon>
    </lineage>
</organism>
<keyword evidence="3" id="KW-0560">Oxidoreductase</keyword>
<dbReference type="PROSITE" id="PS00061">
    <property type="entry name" value="ADH_SHORT"/>
    <property type="match status" value="1"/>
</dbReference>
<comment type="subcellular location">
    <subcellularLocation>
        <location evidence="1">Endoplasmic reticulum</location>
    </subcellularLocation>
</comment>
<evidence type="ECO:0000256" key="3">
    <source>
        <dbReference type="ARBA" id="ARBA00023002"/>
    </source>
</evidence>
<dbReference type="SMART" id="SM00822">
    <property type="entry name" value="PKS_KR"/>
    <property type="match status" value="1"/>
</dbReference>
<feature type="domain" description="Ketoreductase" evidence="5">
    <location>
        <begin position="14"/>
        <end position="197"/>
    </location>
</feature>
<accession>A0A066Z110</accession>
<dbReference type="EMBL" id="JNBY01000094">
    <property type="protein sequence ID" value="KDN83850.1"/>
    <property type="molecule type" value="Genomic_DNA"/>
</dbReference>
<evidence type="ECO:0000313" key="6">
    <source>
        <dbReference type="EMBL" id="KDN83850.1"/>
    </source>
</evidence>
<evidence type="ECO:0000256" key="1">
    <source>
        <dbReference type="ARBA" id="ARBA00004240"/>
    </source>
</evidence>
<comment type="similarity">
    <text evidence="2">Belongs to the short-chain dehydrogenases/reductases (SDR) family.</text>
</comment>
<name>A0A066Z110_9ACTN</name>
<dbReference type="InterPro" id="IPR051019">
    <property type="entry name" value="VLCFA-Steroid_DH"/>
</dbReference>
<dbReference type="SUPFAM" id="SSF51735">
    <property type="entry name" value="NAD(P)-binding Rossmann-fold domains"/>
    <property type="match status" value="1"/>
</dbReference>
<dbReference type="Pfam" id="PF00106">
    <property type="entry name" value="adh_short"/>
    <property type="match status" value="1"/>
</dbReference>
<dbReference type="RefSeq" id="WP_244305384.1">
    <property type="nucleotide sequence ID" value="NZ_KK853997.1"/>
</dbReference>
<dbReference type="HOGENOM" id="CLU_010194_2_1_11"/>
<sequence>MTGLPFGRARRRDGWAVVTGASSGIGEALAHQLAGRGHRLQLVARRKDRLERLAQELRQRHRVAVEVRECDLADRAERAALCEHLAGLEIAILANNAGFTTCGPLAGGDARREAQEVEVNAVAVHELTLAVLPGMLARRSGRILFTGSTAGMQPVPTAATYAATKAFVNTFAESLHGELRGTGVSCTLLAPGPVRSEFMAVGGAQELEERRWFAWQTPETVAKAGLRAARWGRRVSVPGPMAKLQGLAGRHVPHGLTFLLLRTVVLPRMRSPKSHGGAP</sequence>
<comment type="caution">
    <text evidence="6">The sequence shown here is derived from an EMBL/GenBank/DDBJ whole genome shotgun (WGS) entry which is preliminary data.</text>
</comment>
<dbReference type="Gene3D" id="3.40.50.720">
    <property type="entry name" value="NAD(P)-binding Rossmann-like Domain"/>
    <property type="match status" value="1"/>
</dbReference>
<dbReference type="Proteomes" id="UP000027178">
    <property type="component" value="Unassembled WGS sequence"/>
</dbReference>
<dbReference type="InterPro" id="IPR020904">
    <property type="entry name" value="Sc_DH/Rdtase_CS"/>
</dbReference>
<dbReference type="PANTHER" id="PTHR43899:SF13">
    <property type="entry name" value="RH59310P"/>
    <property type="match status" value="1"/>
</dbReference>
<dbReference type="AlphaFoldDB" id="A0A066Z110"/>
<dbReference type="PANTHER" id="PTHR43899">
    <property type="entry name" value="RH59310P"/>
    <property type="match status" value="1"/>
</dbReference>
<dbReference type="PIRSF" id="PIRSF000126">
    <property type="entry name" value="11-beta-HSD1"/>
    <property type="match status" value="1"/>
</dbReference>
<evidence type="ECO:0000259" key="5">
    <source>
        <dbReference type="SMART" id="SM00822"/>
    </source>
</evidence>